<keyword evidence="2" id="KW-0479">Metal-binding</keyword>
<dbReference type="Pfam" id="PF00884">
    <property type="entry name" value="Sulfatase"/>
    <property type="match status" value="1"/>
</dbReference>
<dbReference type="InterPro" id="IPR050738">
    <property type="entry name" value="Sulfatase"/>
</dbReference>
<evidence type="ECO:0000313" key="6">
    <source>
        <dbReference type="EMBL" id="GFH46496.1"/>
    </source>
</evidence>
<dbReference type="PROSITE" id="PS00149">
    <property type="entry name" value="SULFATASE_2"/>
    <property type="match status" value="1"/>
</dbReference>
<dbReference type="Proteomes" id="UP001054902">
    <property type="component" value="Unassembled WGS sequence"/>
</dbReference>
<dbReference type="SMART" id="SM00220">
    <property type="entry name" value="S_TKc"/>
    <property type="match status" value="1"/>
</dbReference>
<dbReference type="PROSITE" id="PS50011">
    <property type="entry name" value="PROTEIN_KINASE_DOM"/>
    <property type="match status" value="1"/>
</dbReference>
<dbReference type="GO" id="GO:0046872">
    <property type="term" value="F:metal ion binding"/>
    <property type="evidence" value="ECO:0007669"/>
    <property type="project" value="UniProtKB-KW"/>
</dbReference>
<dbReference type="InterPro" id="IPR011009">
    <property type="entry name" value="Kinase-like_dom_sf"/>
</dbReference>
<dbReference type="GO" id="GO:0005524">
    <property type="term" value="F:ATP binding"/>
    <property type="evidence" value="ECO:0007669"/>
    <property type="project" value="InterPro"/>
</dbReference>
<dbReference type="Gene3D" id="3.30.1120.10">
    <property type="match status" value="1"/>
</dbReference>
<name>A0AAD3CII4_9STRA</name>
<dbReference type="Pfam" id="PF00069">
    <property type="entry name" value="Pkinase"/>
    <property type="match status" value="1"/>
</dbReference>
<accession>A0AAD3CII4</accession>
<organism evidence="6 7">
    <name type="scientific">Chaetoceros tenuissimus</name>
    <dbReference type="NCBI Taxonomy" id="426638"/>
    <lineage>
        <taxon>Eukaryota</taxon>
        <taxon>Sar</taxon>
        <taxon>Stramenopiles</taxon>
        <taxon>Ochrophyta</taxon>
        <taxon>Bacillariophyta</taxon>
        <taxon>Coscinodiscophyceae</taxon>
        <taxon>Chaetocerotophycidae</taxon>
        <taxon>Chaetocerotales</taxon>
        <taxon>Chaetocerotaceae</taxon>
        <taxon>Chaetoceros</taxon>
    </lineage>
</organism>
<reference evidence="6 7" key="1">
    <citation type="journal article" date="2021" name="Sci. Rep.">
        <title>The genome of the diatom Chaetoceros tenuissimus carries an ancient integrated fragment of an extant virus.</title>
        <authorList>
            <person name="Hongo Y."/>
            <person name="Kimura K."/>
            <person name="Takaki Y."/>
            <person name="Yoshida Y."/>
            <person name="Baba S."/>
            <person name="Kobayashi G."/>
            <person name="Nagasaki K."/>
            <person name="Hano T."/>
            <person name="Tomaru Y."/>
        </authorList>
    </citation>
    <scope>NUCLEOTIDE SEQUENCE [LARGE SCALE GENOMIC DNA]</scope>
    <source>
        <strain evidence="6 7">NIES-3715</strain>
    </source>
</reference>
<dbReference type="PANTHER" id="PTHR42693:SF53">
    <property type="entry name" value="ENDO-4-O-SULFATASE"/>
    <property type="match status" value="1"/>
</dbReference>
<dbReference type="SUPFAM" id="SSF53649">
    <property type="entry name" value="Alkaline phosphatase-like"/>
    <property type="match status" value="1"/>
</dbReference>
<dbReference type="PROSITE" id="PS00108">
    <property type="entry name" value="PROTEIN_KINASE_ST"/>
    <property type="match status" value="1"/>
</dbReference>
<dbReference type="InterPro" id="IPR008271">
    <property type="entry name" value="Ser/Thr_kinase_AS"/>
</dbReference>
<feature type="domain" description="Protein kinase" evidence="5">
    <location>
        <begin position="138"/>
        <end position="474"/>
    </location>
</feature>
<evidence type="ECO:0000259" key="5">
    <source>
        <dbReference type="PROSITE" id="PS50011"/>
    </source>
</evidence>
<evidence type="ECO:0000256" key="2">
    <source>
        <dbReference type="ARBA" id="ARBA00022723"/>
    </source>
</evidence>
<keyword evidence="4" id="KW-0106">Calcium</keyword>
<protein>
    <recommendedName>
        <fullName evidence="5">Protein kinase domain-containing protein</fullName>
    </recommendedName>
</protein>
<dbReference type="Gene3D" id="1.10.510.10">
    <property type="entry name" value="Transferase(Phosphotransferase) domain 1"/>
    <property type="match status" value="1"/>
</dbReference>
<dbReference type="GO" id="GO:0004065">
    <property type="term" value="F:arylsulfatase activity"/>
    <property type="evidence" value="ECO:0007669"/>
    <property type="project" value="TreeGrafter"/>
</dbReference>
<dbReference type="InterPro" id="IPR024607">
    <property type="entry name" value="Sulfatase_CS"/>
</dbReference>
<keyword evidence="7" id="KW-1185">Reference proteome</keyword>
<evidence type="ECO:0000256" key="4">
    <source>
        <dbReference type="ARBA" id="ARBA00022837"/>
    </source>
</evidence>
<evidence type="ECO:0000313" key="7">
    <source>
        <dbReference type="Proteomes" id="UP001054902"/>
    </source>
</evidence>
<dbReference type="SUPFAM" id="SSF56112">
    <property type="entry name" value="Protein kinase-like (PK-like)"/>
    <property type="match status" value="1"/>
</dbReference>
<comment type="similarity">
    <text evidence="1">Belongs to the sulfatase family.</text>
</comment>
<sequence length="1103" mass="125380">MALCNILACELVKDPLIVPYSCPSFKLERIISMWNVLLSLLTMQSTVAALAFSSASSRVKLHVSTSINAESLEKSIILDNDDSINHHVVHELDRRTIVRQVANTFLGAYTLCTPQDTFAIDSKNENRKIFYRKDLPNMIYEKKLGFGAFKKVYSVSINNGQYAMAVEKLTSKGDARDEIRGIKLVQEIQSTLSSSSDAKYFENIHDWWIQTLPVNEYKVGQNVFSKENLDSIQLKEKIPKSFIGKNWYLISTKTLYDMDLKKFCKRSELKYKIGENHNVTEVDTLCNIALNKENAVRLLYQVCHAGRILHDQFGIVHRDIKPKNIMLKGGNIVLIDYGFARKADTVDGKLCIVENGILRGEVKYVEANDVALYRGCTNGDTYAMGKTMYEFFFCEFDNGTDTKSDRVLINVENAKHENEVFRKMLMETTPKYSRFEMSIETRELALYSFLACPMRQIQNLQRCIISFLLMHALYGVTSILTAHAQEDEKKPNLVVIMTDEHNLRTLSCYRDYYLSKFPKDIVDVWGDGIFVDTPNIDSLAKDGALFTNFYTSVPQCTPARASFLSGLYPFKTGAVENWDGLDANIKTWANVLQNEGYATSYIGKWHLDGDEKTGPTEDLNYDPLFFPESGDASRTFGFSDNKYRYSRGHFKIIKETGDGTFKKGNYIVDMDEGDNIEEVYTTDFYTNRAIEYIQSKADSEEPFALFLSLADPHGPNQVRSPYDAIYHDFSFTMPNTTVNYVYSDPPPPGFYGKAGRDYTRRNGIVYKPRGPEASQKYLEKFAEDKEFKNTMRTYFGMVKLIDDKIGDMLSTIKSLGIEQNTIICFTSDHGDLAFEHGRENKEEPFMTSAGVPMIIKYPNHIKPNKVIETAYSQVDFAPSILGIMGLADRAERMNMIFDGVDGSNEILNQEDVSNDNSKYIISYLSDGRWILALKAGRKLILNGLNKGATMYDLKVDPQELTNYISKKPLVVTSLYRKIQSWLSSRNFVATDSTKSFINSASYCQNSDKRLLFEMRRKNQIINCNWVSKKPFKRCMKGQGVYKGAIATACPEACKTVMPCSCEDTKMQFKVGETFMTCSDITESQCLDIQGMKETCRKTCGQCN</sequence>
<dbReference type="Gene3D" id="3.40.720.10">
    <property type="entry name" value="Alkaline Phosphatase, subunit A"/>
    <property type="match status" value="1"/>
</dbReference>
<dbReference type="PANTHER" id="PTHR42693">
    <property type="entry name" value="ARYLSULFATASE FAMILY MEMBER"/>
    <property type="match status" value="1"/>
</dbReference>
<comment type="caution">
    <text evidence="6">The sequence shown here is derived from an EMBL/GenBank/DDBJ whole genome shotgun (WGS) entry which is preliminary data.</text>
</comment>
<dbReference type="InterPro" id="IPR000917">
    <property type="entry name" value="Sulfatase_N"/>
</dbReference>
<proteinExistence type="inferred from homology"/>
<dbReference type="InterPro" id="IPR000719">
    <property type="entry name" value="Prot_kinase_dom"/>
</dbReference>
<dbReference type="EMBL" id="BLLK01000022">
    <property type="protein sequence ID" value="GFH46496.1"/>
    <property type="molecule type" value="Genomic_DNA"/>
</dbReference>
<dbReference type="GO" id="GO:0004672">
    <property type="term" value="F:protein kinase activity"/>
    <property type="evidence" value="ECO:0007669"/>
    <property type="project" value="InterPro"/>
</dbReference>
<evidence type="ECO:0000256" key="3">
    <source>
        <dbReference type="ARBA" id="ARBA00022801"/>
    </source>
</evidence>
<evidence type="ECO:0000256" key="1">
    <source>
        <dbReference type="ARBA" id="ARBA00008779"/>
    </source>
</evidence>
<gene>
    <name evidence="6" type="ORF">CTEN210_02970</name>
</gene>
<dbReference type="InterPro" id="IPR017850">
    <property type="entry name" value="Alkaline_phosphatase_core_sf"/>
</dbReference>
<dbReference type="AlphaFoldDB" id="A0AAD3CII4"/>
<keyword evidence="3" id="KW-0378">Hydrolase</keyword>